<proteinExistence type="predicted"/>
<feature type="region of interest" description="Disordered" evidence="1">
    <location>
        <begin position="1"/>
        <end position="30"/>
    </location>
</feature>
<reference evidence="2 3" key="1">
    <citation type="submission" date="2016-05" db="EMBL/GenBank/DDBJ databases">
        <title>Genome sequencing of Trichophyton rubrum CMCC(F)T1i isolated from hair.</title>
        <authorList>
            <person name="Zhan P."/>
            <person name="Tao Y."/>
            <person name="Liu W."/>
        </authorList>
    </citation>
    <scope>NUCLEOTIDE SEQUENCE [LARGE SCALE GENOMIC DNA]</scope>
    <source>
        <strain evidence="3">CMCC(F)T1i</strain>
    </source>
</reference>
<organism evidence="2 3">
    <name type="scientific">Trichophyton rubrum</name>
    <name type="common">Athlete's foot fungus</name>
    <name type="synonym">Epidermophyton rubrum</name>
    <dbReference type="NCBI Taxonomy" id="5551"/>
    <lineage>
        <taxon>Eukaryota</taxon>
        <taxon>Fungi</taxon>
        <taxon>Dikarya</taxon>
        <taxon>Ascomycota</taxon>
        <taxon>Pezizomycotina</taxon>
        <taxon>Eurotiomycetes</taxon>
        <taxon>Eurotiomycetidae</taxon>
        <taxon>Onygenales</taxon>
        <taxon>Arthrodermataceae</taxon>
        <taxon>Trichophyton</taxon>
    </lineage>
</organism>
<gene>
    <name evidence="2" type="ORF">A7C99_5308</name>
</gene>
<evidence type="ECO:0000256" key="1">
    <source>
        <dbReference type="SAM" id="MobiDB-lite"/>
    </source>
</evidence>
<sequence length="86" mass="9828">MFTIACPISGSSRQTGEEEQRASRLAAEEEEVKMVTDRQAGWMTGADDGDLVVDVDGWWKDSLLERQLGYQQEQGYYYHVNNYMAD</sequence>
<protein>
    <submittedName>
        <fullName evidence="2">Uncharacterized protein</fullName>
    </submittedName>
</protein>
<dbReference type="AlphaFoldDB" id="A0A178EU87"/>
<evidence type="ECO:0000313" key="2">
    <source>
        <dbReference type="EMBL" id="OAL62923.1"/>
    </source>
</evidence>
<dbReference type="Proteomes" id="UP000243015">
    <property type="component" value="Unassembled WGS sequence"/>
</dbReference>
<comment type="caution">
    <text evidence="2">The sequence shown here is derived from an EMBL/GenBank/DDBJ whole genome shotgun (WGS) entry which is preliminary data.</text>
</comment>
<name>A0A178EU87_TRIRU</name>
<evidence type="ECO:0000313" key="3">
    <source>
        <dbReference type="Proteomes" id="UP000243015"/>
    </source>
</evidence>
<accession>A0A178EU87</accession>
<dbReference type="EMBL" id="LHPM01000018">
    <property type="protein sequence ID" value="OAL62923.1"/>
    <property type="molecule type" value="Genomic_DNA"/>
</dbReference>